<reference evidence="1 2" key="1">
    <citation type="submission" date="2018-02" db="EMBL/GenBank/DDBJ databases">
        <title>Complete genome of Nitrosopumilus cobalaminigenes HCA1.</title>
        <authorList>
            <person name="Qin W."/>
            <person name="Zheng Y."/>
            <person name="Stahl D.A."/>
        </authorList>
    </citation>
    <scope>NUCLEOTIDE SEQUENCE [LARGE SCALE GENOMIC DNA]</scope>
    <source>
        <strain evidence="1 2">HCA1</strain>
    </source>
</reference>
<dbReference type="GeneID" id="56059203"/>
<evidence type="ECO:0000313" key="2">
    <source>
        <dbReference type="Proteomes" id="UP000509771"/>
    </source>
</evidence>
<organism evidence="1 2">
    <name type="scientific">Nitrosopumilus cobalaminigenes</name>
    <dbReference type="NCBI Taxonomy" id="1470066"/>
    <lineage>
        <taxon>Archaea</taxon>
        <taxon>Nitrososphaerota</taxon>
        <taxon>Nitrososphaeria</taxon>
        <taxon>Nitrosopumilales</taxon>
        <taxon>Nitrosopumilaceae</taxon>
        <taxon>Nitrosopumilus</taxon>
    </lineage>
</organism>
<sequence length="77" mass="8753">MSKIEAYDIKARKKVSMKNPQPYLMKNGSWALKGTSSETGINLFKIVGRQKPSIGQSKFETFKNLFTSRQCECDKTC</sequence>
<keyword evidence="2" id="KW-1185">Reference proteome</keyword>
<proteinExistence type="predicted"/>
<name>A0A7D5LZI4_9ARCH</name>
<accession>A0A7D5LZI4</accession>
<dbReference type="KEGG" id="ncl:C5F47_04215"/>
<dbReference type="OrthoDB" id="4249at2157"/>
<dbReference type="EMBL" id="CP026993">
    <property type="protein sequence ID" value="QLH02812.1"/>
    <property type="molecule type" value="Genomic_DNA"/>
</dbReference>
<dbReference type="AlphaFoldDB" id="A0A7D5LZI4"/>
<dbReference type="Proteomes" id="UP000509771">
    <property type="component" value="Chromosome"/>
</dbReference>
<gene>
    <name evidence="1" type="ORF">C5F47_04215</name>
</gene>
<evidence type="ECO:0000313" key="1">
    <source>
        <dbReference type="EMBL" id="QLH02812.1"/>
    </source>
</evidence>
<protein>
    <submittedName>
        <fullName evidence="1">Uncharacterized protein</fullName>
    </submittedName>
</protein>
<dbReference type="RefSeq" id="WP_179361656.1">
    <property type="nucleotide sequence ID" value="NZ_CP026993.1"/>
</dbReference>